<comment type="caution">
    <text evidence="2">The sequence shown here is derived from an EMBL/GenBank/DDBJ whole genome shotgun (WGS) entry which is preliminary data.</text>
</comment>
<evidence type="ECO:0000259" key="1">
    <source>
        <dbReference type="Pfam" id="PF13683"/>
    </source>
</evidence>
<dbReference type="Pfam" id="PF13683">
    <property type="entry name" value="rve_3"/>
    <property type="match status" value="1"/>
</dbReference>
<organism evidence="2 3">
    <name type="scientific">Nocardioides acrostichi</name>
    <dbReference type="NCBI Taxonomy" id="2784339"/>
    <lineage>
        <taxon>Bacteria</taxon>
        <taxon>Bacillati</taxon>
        <taxon>Actinomycetota</taxon>
        <taxon>Actinomycetes</taxon>
        <taxon>Propionibacteriales</taxon>
        <taxon>Nocardioidaceae</taxon>
        <taxon>Nocardioides</taxon>
    </lineage>
</organism>
<dbReference type="Proteomes" id="UP000656804">
    <property type="component" value="Unassembled WGS sequence"/>
</dbReference>
<keyword evidence="3" id="KW-1185">Reference proteome</keyword>
<dbReference type="GO" id="GO:0015074">
    <property type="term" value="P:DNA integration"/>
    <property type="evidence" value="ECO:0007669"/>
    <property type="project" value="InterPro"/>
</dbReference>
<evidence type="ECO:0000313" key="3">
    <source>
        <dbReference type="Proteomes" id="UP000656804"/>
    </source>
</evidence>
<dbReference type="RefSeq" id="WP_194501334.1">
    <property type="nucleotide sequence ID" value="NZ_JADIVZ010000001.1"/>
</dbReference>
<sequence length="82" mass="9134">MNPDLGHGGRAQSIIGLYKTEAITTDVFHTGPFKTLVDGEYAAAGWVDWWNHRRLHSSTGQIPPAEHEHDYYAALNRGPHPV</sequence>
<proteinExistence type="predicted"/>
<dbReference type="EMBL" id="JADIVZ010000001">
    <property type="protein sequence ID" value="MBF4160057.1"/>
    <property type="molecule type" value="Genomic_DNA"/>
</dbReference>
<feature type="domain" description="Integrase catalytic" evidence="1">
    <location>
        <begin position="9"/>
        <end position="64"/>
    </location>
</feature>
<dbReference type="AlphaFoldDB" id="A0A930Y5M7"/>
<accession>A0A930Y5M7</accession>
<protein>
    <submittedName>
        <fullName evidence="2">Transposase</fullName>
    </submittedName>
</protein>
<dbReference type="InterPro" id="IPR001584">
    <property type="entry name" value="Integrase_cat-core"/>
</dbReference>
<name>A0A930Y5M7_9ACTN</name>
<reference evidence="2" key="1">
    <citation type="submission" date="2020-11" db="EMBL/GenBank/DDBJ databases">
        <title>Nocardioides sp. CBS4Y-1, whole genome shotgun sequence.</title>
        <authorList>
            <person name="Tuo L."/>
        </authorList>
    </citation>
    <scope>NUCLEOTIDE SEQUENCE</scope>
    <source>
        <strain evidence="2">CBS4Y-1</strain>
    </source>
</reference>
<evidence type="ECO:0000313" key="2">
    <source>
        <dbReference type="EMBL" id="MBF4160057.1"/>
    </source>
</evidence>
<gene>
    <name evidence="2" type="ORF">ISG29_00010</name>
</gene>